<feature type="compositionally biased region" description="Basic and acidic residues" evidence="1">
    <location>
        <begin position="33"/>
        <end position="45"/>
    </location>
</feature>
<evidence type="ECO:0000313" key="4">
    <source>
        <dbReference type="Proteomes" id="UP001337655"/>
    </source>
</evidence>
<dbReference type="SUPFAM" id="SSF81324">
    <property type="entry name" value="Voltage-gated potassium channels"/>
    <property type="match status" value="1"/>
</dbReference>
<feature type="transmembrane region" description="Helical" evidence="2">
    <location>
        <begin position="218"/>
        <end position="240"/>
    </location>
</feature>
<evidence type="ECO:0000313" key="3">
    <source>
        <dbReference type="EMBL" id="KAK5173648.1"/>
    </source>
</evidence>
<sequence>MEEDPKDHDFDQRHDGPIQPAQPRPSVQIQTDMPRRTVSDQDHNTSKKSKSQPDAFSPMTAPPERRSMQLDRSERRSTQISRSGTWGRQSRDFDQRRDGPFGRPSLTMTRRRSSQMSMGVASPDRAPTMPVEDDSAVVDSDNNRDDGPPPSDQVPPSVETMQSSDHAFEPEPPPLNYSLISRKWSILWFWSLILIDSIAMPIVLYFCLWYYTDLSPNTVFSIVTAALGGISIFEYFIRFYRLWKKGSTCRVIGARRMYLDWFHWNFTLAWVIIMIELIVGTVPEHPPIRLVAMPLASMVYTFGTELMIIDIMRYFQMPAPCRISSIPKGAQLRPGIYSIIEDVIAVDGSGGTEYREALNRRYEASHIFRAMLRRLGMYWAVGAQGCAVLTTILIFTLSEDAAYSVGWSLPFVWAGFWTIGTFWYVNRKLKEEKKAWQEEVAVRMEEGKVPAVAA</sequence>
<dbReference type="PANTHER" id="PTHR42024">
    <property type="entry name" value="AMINO ACID PERMEASE_ SLC12A DOMAIN-CONTAINING PROTEIN"/>
    <property type="match status" value="1"/>
</dbReference>
<keyword evidence="2" id="KW-0472">Membrane</keyword>
<feature type="compositionally biased region" description="Basic and acidic residues" evidence="1">
    <location>
        <begin position="1"/>
        <end position="16"/>
    </location>
</feature>
<protein>
    <submittedName>
        <fullName evidence="3">Uncharacterized protein</fullName>
    </submittedName>
</protein>
<feature type="compositionally biased region" description="Basic and acidic residues" evidence="1">
    <location>
        <begin position="63"/>
        <end position="77"/>
    </location>
</feature>
<keyword evidence="2" id="KW-1133">Transmembrane helix</keyword>
<feature type="transmembrane region" description="Helical" evidence="2">
    <location>
        <begin position="407"/>
        <end position="425"/>
    </location>
</feature>
<feature type="region of interest" description="Disordered" evidence="1">
    <location>
        <begin position="1"/>
        <end position="169"/>
    </location>
</feature>
<feature type="transmembrane region" description="Helical" evidence="2">
    <location>
        <begin position="288"/>
        <end position="309"/>
    </location>
</feature>
<feature type="compositionally biased region" description="Basic and acidic residues" evidence="1">
    <location>
        <begin position="89"/>
        <end position="100"/>
    </location>
</feature>
<comment type="caution">
    <text evidence="3">The sequence shown here is derived from an EMBL/GenBank/DDBJ whole genome shotgun (WGS) entry which is preliminary data.</text>
</comment>
<reference evidence="3 4" key="1">
    <citation type="submission" date="2023-08" db="EMBL/GenBank/DDBJ databases">
        <title>Black Yeasts Isolated from many extreme environments.</title>
        <authorList>
            <person name="Coleine C."/>
            <person name="Stajich J.E."/>
            <person name="Selbmann L."/>
        </authorList>
    </citation>
    <scope>NUCLEOTIDE SEQUENCE [LARGE SCALE GENOMIC DNA]</scope>
    <source>
        <strain evidence="3 4">CCFEE 5935</strain>
    </source>
</reference>
<dbReference type="Proteomes" id="UP001337655">
    <property type="component" value="Unassembled WGS sequence"/>
</dbReference>
<dbReference type="GeneID" id="89923676"/>
<feature type="transmembrane region" description="Helical" evidence="2">
    <location>
        <begin position="187"/>
        <end position="212"/>
    </location>
</feature>
<dbReference type="AlphaFoldDB" id="A0AAV9PN32"/>
<proteinExistence type="predicted"/>
<evidence type="ECO:0000256" key="2">
    <source>
        <dbReference type="SAM" id="Phobius"/>
    </source>
</evidence>
<name>A0AAV9PN32_9PEZI</name>
<feature type="transmembrane region" description="Helical" evidence="2">
    <location>
        <begin position="375"/>
        <end position="395"/>
    </location>
</feature>
<evidence type="ECO:0000256" key="1">
    <source>
        <dbReference type="SAM" id="MobiDB-lite"/>
    </source>
</evidence>
<keyword evidence="4" id="KW-1185">Reference proteome</keyword>
<gene>
    <name evidence="3" type="ORF">LTR77_002329</name>
</gene>
<accession>A0AAV9PN32</accession>
<dbReference type="EMBL" id="JAVRRT010000003">
    <property type="protein sequence ID" value="KAK5173648.1"/>
    <property type="molecule type" value="Genomic_DNA"/>
</dbReference>
<dbReference type="PANTHER" id="PTHR42024:SF1">
    <property type="entry name" value="AMINO ACID PERMEASE_ SLC12A DOMAIN-CONTAINING PROTEIN"/>
    <property type="match status" value="1"/>
</dbReference>
<feature type="compositionally biased region" description="Polar residues" evidence="1">
    <location>
        <begin position="78"/>
        <end position="88"/>
    </location>
</feature>
<feature type="transmembrane region" description="Helical" evidence="2">
    <location>
        <begin position="261"/>
        <end position="282"/>
    </location>
</feature>
<dbReference type="RefSeq" id="XP_064662343.1">
    <property type="nucleotide sequence ID" value="XM_064799588.1"/>
</dbReference>
<keyword evidence="2" id="KW-0812">Transmembrane</keyword>
<organism evidence="3 4">
    <name type="scientific">Saxophila tyrrhenica</name>
    <dbReference type="NCBI Taxonomy" id="1690608"/>
    <lineage>
        <taxon>Eukaryota</taxon>
        <taxon>Fungi</taxon>
        <taxon>Dikarya</taxon>
        <taxon>Ascomycota</taxon>
        <taxon>Pezizomycotina</taxon>
        <taxon>Dothideomycetes</taxon>
        <taxon>Dothideomycetidae</taxon>
        <taxon>Mycosphaerellales</taxon>
        <taxon>Extremaceae</taxon>
        <taxon>Saxophila</taxon>
    </lineage>
</organism>